<dbReference type="Pfam" id="PF05685">
    <property type="entry name" value="Uma2"/>
    <property type="match status" value="1"/>
</dbReference>
<dbReference type="InterPro" id="IPR008538">
    <property type="entry name" value="Uma2"/>
</dbReference>
<dbReference type="SUPFAM" id="SSF52980">
    <property type="entry name" value="Restriction endonuclease-like"/>
    <property type="match status" value="1"/>
</dbReference>
<dbReference type="EMBL" id="PHFL01000012">
    <property type="protein sequence ID" value="RFM24990.1"/>
    <property type="molecule type" value="Genomic_DNA"/>
</dbReference>
<keyword evidence="2" id="KW-0378">Hydrolase</keyword>
<evidence type="ECO:0000313" key="2">
    <source>
        <dbReference type="EMBL" id="RFM24990.1"/>
    </source>
</evidence>
<dbReference type="InterPro" id="IPR012296">
    <property type="entry name" value="Nuclease_put_TT1808"/>
</dbReference>
<evidence type="ECO:0000259" key="1">
    <source>
        <dbReference type="Pfam" id="PF05685"/>
    </source>
</evidence>
<gene>
    <name evidence="2" type="ORF">D0433_02905</name>
</gene>
<dbReference type="CDD" id="cd06260">
    <property type="entry name" value="DUF820-like"/>
    <property type="match status" value="1"/>
</dbReference>
<sequence>MSLSTAAAPSKPKEKVFTIRDLNRIQKETGKNFYLIKGKLIEVMPGSLHHGIIAQTVAFELQSYIRQNDLGFCVAAETGFKLPIPNTVIAPDFGFIAKERLPKDYSRKGYGDVMPDFIVEVKSPNDSLTKSLTKINLWLEAGVKLAWLINPETETITSFSQNEVVQYKGDEVISAEPILKKFRKKTSDFFK</sequence>
<dbReference type="GO" id="GO:0004519">
    <property type="term" value="F:endonuclease activity"/>
    <property type="evidence" value="ECO:0007669"/>
    <property type="project" value="UniProtKB-KW"/>
</dbReference>
<evidence type="ECO:0000313" key="3">
    <source>
        <dbReference type="Proteomes" id="UP000266389"/>
    </source>
</evidence>
<dbReference type="Proteomes" id="UP000266389">
    <property type="component" value="Unassembled WGS sequence"/>
</dbReference>
<dbReference type="InterPro" id="IPR011335">
    <property type="entry name" value="Restrct_endonuc-II-like"/>
</dbReference>
<keyword evidence="2" id="KW-0255">Endonuclease</keyword>
<dbReference type="Gene3D" id="3.90.1570.10">
    <property type="entry name" value="tt1808, chain A"/>
    <property type="match status" value="1"/>
</dbReference>
<protein>
    <submittedName>
        <fullName evidence="2">Uma2 family endonuclease</fullName>
    </submittedName>
</protein>
<proteinExistence type="predicted"/>
<dbReference type="PANTHER" id="PTHR34107:SF4">
    <property type="entry name" value="SLL1222 PROTEIN"/>
    <property type="match status" value="1"/>
</dbReference>
<comment type="caution">
    <text evidence="2">The sequence shown here is derived from an EMBL/GenBank/DDBJ whole genome shotgun (WGS) entry which is preliminary data.</text>
</comment>
<name>A0A395M2L9_9BACT</name>
<reference evidence="2 3" key="1">
    <citation type="journal article" date="2011" name="ISME J.">
        <title>Community ecology of hot spring cyanobacterial mats: predominant populations and their functional potential.</title>
        <authorList>
            <person name="Klatt C.G."/>
            <person name="Wood J.M."/>
            <person name="Rusch D.B."/>
            <person name="Bateson M.M."/>
            <person name="Hamamura N."/>
            <person name="Heidelberg J.F."/>
            <person name="Grossman A.R."/>
            <person name="Bhaya D."/>
            <person name="Cohan F.M."/>
            <person name="Kuhl M."/>
            <person name="Bryant D.A."/>
            <person name="Ward D.M."/>
        </authorList>
    </citation>
    <scope>NUCLEOTIDE SEQUENCE [LARGE SCALE GENOMIC DNA]</scope>
    <source>
        <strain evidence="2">OS</strain>
    </source>
</reference>
<organism evidence="2 3">
    <name type="scientific">Candidatus Thermochlorobacter aerophilus</name>
    <dbReference type="NCBI Taxonomy" id="1868324"/>
    <lineage>
        <taxon>Bacteria</taxon>
        <taxon>Pseudomonadati</taxon>
        <taxon>Chlorobiota</taxon>
        <taxon>Chlorobiia</taxon>
        <taxon>Chlorobiales</taxon>
        <taxon>Candidatus Thermochlorobacteriaceae</taxon>
        <taxon>Candidatus Thermochlorobacter</taxon>
    </lineage>
</organism>
<keyword evidence="2" id="KW-0540">Nuclease</keyword>
<dbReference type="PANTHER" id="PTHR34107">
    <property type="entry name" value="SLL0198 PROTEIN-RELATED"/>
    <property type="match status" value="1"/>
</dbReference>
<feature type="domain" description="Putative restriction endonuclease" evidence="1">
    <location>
        <begin position="21"/>
        <end position="182"/>
    </location>
</feature>
<dbReference type="AlphaFoldDB" id="A0A395M2L9"/>
<accession>A0A395M2L9</accession>